<dbReference type="Gramene" id="TraesMAC6B03G03556520.1">
    <property type="protein sequence ID" value="TraesMAC6B03G03556520.1.CDS1"/>
    <property type="gene ID" value="TraesMAC6B03G03556520"/>
</dbReference>
<reference evidence="1" key="2">
    <citation type="submission" date="2018-10" db="UniProtKB">
        <authorList>
            <consortium name="EnsemblPlants"/>
        </authorList>
    </citation>
    <scope>IDENTIFICATION</scope>
</reference>
<dbReference type="Gramene" id="TraesWEE_scaffold_016231_01G000100.1">
    <property type="protein sequence ID" value="TraesWEE_scaffold_016231_01G000100.1"/>
    <property type="gene ID" value="TraesWEE_scaffold_016231_01G000100"/>
</dbReference>
<dbReference type="Gramene" id="TraesCAD_scaffold_021099_01G000100.1">
    <property type="protein sequence ID" value="TraesCAD_scaffold_021099_01G000100.1"/>
    <property type="gene ID" value="TraesCAD_scaffold_021099_01G000100"/>
</dbReference>
<dbReference type="Gramene" id="TraesSTA6B03G03547090.1">
    <property type="protein sequence ID" value="TraesSTA6B03G03547090.1.CDS1"/>
    <property type="gene ID" value="TraesSTA6B03G03547090"/>
</dbReference>
<dbReference type="AlphaFoldDB" id="A0A3B6PQ51"/>
<dbReference type="OMA" id="MRCARPQ"/>
<dbReference type="SMR" id="A0A3B6PQ51"/>
<dbReference type="EnsemblPlants" id="TraesCS6B02G283000.1">
    <property type="protein sequence ID" value="TraesCS6B02G283000.1.cds1"/>
    <property type="gene ID" value="TraesCS6B02G283000"/>
</dbReference>
<protein>
    <recommendedName>
        <fullName evidence="3">Pectinesterase inhibitor domain-containing protein</fullName>
    </recommendedName>
</protein>
<evidence type="ECO:0000313" key="2">
    <source>
        <dbReference type="Proteomes" id="UP000019116"/>
    </source>
</evidence>
<sequence length="155" mass="16768">MRCARPQLQLHIARRVRILRALALSRSGGLFRHGRPRASGGRGLAAAAASLTVANITSTELIIADLVKNLGSCLSDYKEIKDMVRRGLDDIRGGRAADASKKFLDAAEADVPSLCDLILIEGVAKRNPIDQENQNAYFLSVMASDITQLMLDSHA</sequence>
<dbReference type="Gramene" id="TraesLDM6B03G03559150.1">
    <property type="protein sequence ID" value="TraesLDM6B03G03559150.1.CDS1"/>
    <property type="gene ID" value="TraesLDM6B03G03559150"/>
</dbReference>
<dbReference type="InterPro" id="IPR035513">
    <property type="entry name" value="Invertase/methylesterase_inhib"/>
</dbReference>
<dbReference type="Gramene" id="TraesLAC6B03G03512050.1">
    <property type="protein sequence ID" value="TraesLAC6B03G03512050.1.CDS1"/>
    <property type="gene ID" value="TraesLAC6B03G03512050"/>
</dbReference>
<organism evidence="1">
    <name type="scientific">Triticum aestivum</name>
    <name type="common">Wheat</name>
    <dbReference type="NCBI Taxonomy" id="4565"/>
    <lineage>
        <taxon>Eukaryota</taxon>
        <taxon>Viridiplantae</taxon>
        <taxon>Streptophyta</taxon>
        <taxon>Embryophyta</taxon>
        <taxon>Tracheophyta</taxon>
        <taxon>Spermatophyta</taxon>
        <taxon>Magnoliopsida</taxon>
        <taxon>Liliopsida</taxon>
        <taxon>Poales</taxon>
        <taxon>Poaceae</taxon>
        <taxon>BOP clade</taxon>
        <taxon>Pooideae</taxon>
        <taxon>Triticodae</taxon>
        <taxon>Triticeae</taxon>
        <taxon>Triticinae</taxon>
        <taxon>Triticum</taxon>
    </lineage>
</organism>
<dbReference type="Gramene" id="TraesJUL6B03G03587710.1">
    <property type="protein sequence ID" value="TraesJUL6B03G03587710.1.CDS1"/>
    <property type="gene ID" value="TraesJUL6B03G03587710"/>
</dbReference>
<proteinExistence type="predicted"/>
<dbReference type="Gramene" id="TraesNOR6B03G03593230.1">
    <property type="protein sequence ID" value="TraesNOR6B03G03593230.1.CDS1"/>
    <property type="gene ID" value="TraesNOR6B03G03593230"/>
</dbReference>
<reference evidence="1" key="1">
    <citation type="submission" date="2018-08" db="EMBL/GenBank/DDBJ databases">
        <authorList>
            <person name="Rossello M."/>
        </authorList>
    </citation>
    <scope>NUCLEOTIDE SEQUENCE [LARGE SCALE GENOMIC DNA]</scope>
    <source>
        <strain evidence="1">cv. Chinese Spring</strain>
    </source>
</reference>
<accession>A0A3B6PQ51</accession>
<evidence type="ECO:0000313" key="1">
    <source>
        <dbReference type="EnsemblPlants" id="TraesCS6B02G283000.1.cds1"/>
    </source>
</evidence>
<dbReference type="Gene3D" id="1.20.140.40">
    <property type="entry name" value="Invertase/pectin methylesterase inhibitor family protein"/>
    <property type="match status" value="1"/>
</dbReference>
<dbReference type="GO" id="GO:0009827">
    <property type="term" value="P:plant-type cell wall modification"/>
    <property type="evidence" value="ECO:0000318"/>
    <property type="project" value="GO_Central"/>
</dbReference>
<evidence type="ECO:0008006" key="3">
    <source>
        <dbReference type="Google" id="ProtNLM"/>
    </source>
</evidence>
<dbReference type="Gramene" id="TraesARI6B03G03517130.1">
    <property type="protein sequence ID" value="TraesARI6B03G03517130.1.CDS1"/>
    <property type="gene ID" value="TraesARI6B03G03517130"/>
</dbReference>
<dbReference type="GO" id="GO:0004857">
    <property type="term" value="F:enzyme inhibitor activity"/>
    <property type="evidence" value="ECO:0000318"/>
    <property type="project" value="GO_Central"/>
</dbReference>
<dbReference type="Gramene" id="TraesCS6B02G283000.1">
    <property type="protein sequence ID" value="TraesCS6B02G283000.1.cds1"/>
    <property type="gene ID" value="TraesCS6B02G283000"/>
</dbReference>
<keyword evidence="2" id="KW-1185">Reference proteome</keyword>
<name>A0A3B6PQ51_WHEAT</name>
<dbReference type="SUPFAM" id="SSF101148">
    <property type="entry name" value="Plant invertase/pectin methylesterase inhibitor"/>
    <property type="match status" value="1"/>
</dbReference>
<dbReference type="Gramene" id="TraesSYM6B03G03499180.1">
    <property type="protein sequence ID" value="TraesSYM6B03G03499180.1.CDS1"/>
    <property type="gene ID" value="TraesSYM6B03G03499180"/>
</dbReference>
<dbReference type="GO" id="GO:0009505">
    <property type="term" value="C:plant-type cell wall"/>
    <property type="evidence" value="ECO:0000318"/>
    <property type="project" value="GO_Central"/>
</dbReference>
<dbReference type="Proteomes" id="UP000019116">
    <property type="component" value="Chromosome 6B"/>
</dbReference>
<dbReference type="Gramene" id="TraesROB_scaffold_014666_01G000100.1">
    <property type="protein sequence ID" value="TraesROB_scaffold_014666_01G000100.1"/>
    <property type="gene ID" value="TraesROB_scaffold_014666_01G000100"/>
</dbReference>
<dbReference type="Gramene" id="TraesCS6B03G0818400.1">
    <property type="protein sequence ID" value="TraesCS6B03G0818400.1.CDS1"/>
    <property type="gene ID" value="TraesCS6B03G0818400"/>
</dbReference>
<dbReference type="Gramene" id="TraesJAG6B03G03546790.1">
    <property type="protein sequence ID" value="TraesJAG6B03G03546790.1.CDS1"/>
    <property type="gene ID" value="TraesJAG6B03G03546790"/>
</dbReference>
<dbReference type="Gramene" id="TraesRN6B0100766600.1">
    <property type="protein sequence ID" value="TraesRN6B0100766600.1"/>
    <property type="gene ID" value="TraesRN6B0100766600"/>
</dbReference>